<feature type="transmembrane region" description="Helical" evidence="2">
    <location>
        <begin position="68"/>
        <end position="91"/>
    </location>
</feature>
<evidence type="ECO:0000313" key="3">
    <source>
        <dbReference type="EMBL" id="MBO0932865.1"/>
    </source>
</evidence>
<dbReference type="Gene3D" id="1.20.120.1200">
    <property type="entry name" value="NADH-ubiquinone/plastoquinone oxidoreductase chain 6, subunit NuoJ"/>
    <property type="match status" value="1"/>
</dbReference>
<dbReference type="GO" id="GO:0048038">
    <property type="term" value="F:quinone binding"/>
    <property type="evidence" value="ECO:0007669"/>
    <property type="project" value="UniProtKB-UniRule"/>
</dbReference>
<feature type="transmembrane region" description="Helical" evidence="2">
    <location>
        <begin position="154"/>
        <end position="175"/>
    </location>
</feature>
<dbReference type="RefSeq" id="WP_207336830.1">
    <property type="nucleotide sequence ID" value="NZ_JAFMYU010000015.1"/>
</dbReference>
<keyword evidence="2" id="KW-1133">Transmembrane helix</keyword>
<comment type="function">
    <text evidence="2">NDH-1 shuttles electrons from NADH, via FMN and iron-sulfur (Fe-S) centers, to quinones in the respiratory chain. Couples the redox reaction to proton translocation (for every two electrons transferred, four hydrogen ions are translocated across the cytoplasmic membrane), and thus conserves the redox energy in a proton gradient.</text>
</comment>
<comment type="catalytic activity">
    <reaction evidence="2">
        <text>a quinone + NADH + 5 H(+)(in) = a quinol + NAD(+) + 4 H(+)(out)</text>
        <dbReference type="Rhea" id="RHEA:57888"/>
        <dbReference type="ChEBI" id="CHEBI:15378"/>
        <dbReference type="ChEBI" id="CHEBI:24646"/>
        <dbReference type="ChEBI" id="CHEBI:57540"/>
        <dbReference type="ChEBI" id="CHEBI:57945"/>
        <dbReference type="ChEBI" id="CHEBI:132124"/>
    </reaction>
</comment>
<reference evidence="3 4" key="1">
    <citation type="submission" date="2021-03" db="EMBL/GenBank/DDBJ databases">
        <title>Fibrella sp. HMF5036 genome sequencing and assembly.</title>
        <authorList>
            <person name="Kang H."/>
            <person name="Kim H."/>
            <person name="Bae S."/>
            <person name="Joh K."/>
        </authorList>
    </citation>
    <scope>NUCLEOTIDE SEQUENCE [LARGE SCALE GENOMIC DNA]</scope>
    <source>
        <strain evidence="3 4">HMF5036</strain>
    </source>
</reference>
<feature type="transmembrane region" description="Helical" evidence="2">
    <location>
        <begin position="103"/>
        <end position="126"/>
    </location>
</feature>
<evidence type="ECO:0000256" key="2">
    <source>
        <dbReference type="RuleBase" id="RU004429"/>
    </source>
</evidence>
<dbReference type="Proteomes" id="UP000664795">
    <property type="component" value="Unassembled WGS sequence"/>
</dbReference>
<dbReference type="InterPro" id="IPR042106">
    <property type="entry name" value="Nuo/plastoQ_OxRdtase_6_NuoJ"/>
</dbReference>
<dbReference type="PANTHER" id="PTHR33269:SF17">
    <property type="entry name" value="NADH-UBIQUINONE OXIDOREDUCTASE CHAIN 6"/>
    <property type="match status" value="1"/>
</dbReference>
<keyword evidence="2" id="KW-0520">NAD</keyword>
<dbReference type="EMBL" id="JAFMYU010000015">
    <property type="protein sequence ID" value="MBO0932865.1"/>
    <property type="molecule type" value="Genomic_DNA"/>
</dbReference>
<dbReference type="GO" id="GO:0008137">
    <property type="term" value="F:NADH dehydrogenase (ubiquinone) activity"/>
    <property type="evidence" value="ECO:0007669"/>
    <property type="project" value="UniProtKB-UniRule"/>
</dbReference>
<keyword evidence="2" id="KW-0472">Membrane</keyword>
<protein>
    <recommendedName>
        <fullName evidence="2">NADH-quinone oxidoreductase subunit J</fullName>
        <ecNumber evidence="2">7.1.1.-</ecNumber>
    </recommendedName>
</protein>
<feature type="transmembrane region" description="Helical" evidence="2">
    <location>
        <begin position="45"/>
        <end position="62"/>
    </location>
</feature>
<dbReference type="Pfam" id="PF00499">
    <property type="entry name" value="Oxidored_q3"/>
    <property type="match status" value="1"/>
</dbReference>
<evidence type="ECO:0000313" key="4">
    <source>
        <dbReference type="Proteomes" id="UP000664795"/>
    </source>
</evidence>
<dbReference type="AlphaFoldDB" id="A0A939G9N5"/>
<comment type="caution">
    <text evidence="3">The sequence shown here is derived from an EMBL/GenBank/DDBJ whole genome shotgun (WGS) entry which is preliminary data.</text>
</comment>
<dbReference type="GO" id="GO:0005886">
    <property type="term" value="C:plasma membrane"/>
    <property type="evidence" value="ECO:0007669"/>
    <property type="project" value="UniProtKB-SubCell"/>
</dbReference>
<organism evidence="3 4">
    <name type="scientific">Fibrella aquatilis</name>
    <dbReference type="NCBI Taxonomy" id="2817059"/>
    <lineage>
        <taxon>Bacteria</taxon>
        <taxon>Pseudomonadati</taxon>
        <taxon>Bacteroidota</taxon>
        <taxon>Cytophagia</taxon>
        <taxon>Cytophagales</taxon>
        <taxon>Spirosomataceae</taxon>
        <taxon>Fibrella</taxon>
    </lineage>
</organism>
<keyword evidence="2" id="KW-1003">Cell membrane</keyword>
<name>A0A939G9N5_9BACT</name>
<dbReference type="PANTHER" id="PTHR33269">
    <property type="entry name" value="NADH-UBIQUINONE OXIDOREDUCTASE CHAIN 6"/>
    <property type="match status" value="1"/>
</dbReference>
<dbReference type="EC" id="7.1.1.-" evidence="2"/>
<gene>
    <name evidence="3" type="ORF">J2I48_17775</name>
</gene>
<comment type="similarity">
    <text evidence="1 2">Belongs to the complex I subunit 6 family.</text>
</comment>
<sequence>MNQFNTFLASFKNLTTAGYLFYGLGLITLISAISVVTAKNPIHSVLALIFTFFCLTGHYMLLNAQFLAIVNIIVYAGAIMVLFLFAIMFLNLKEEDEEAKTNVTKMAAVIVGGVLMVLLLSIFNYAPVGTFNPASFDAKTGLVERLGIVLYSDYILPFELASILFLVAMVGAVMLGKREAGDPHF</sequence>
<comment type="subcellular location">
    <subcellularLocation>
        <location evidence="2">Cell membrane</location>
        <topology evidence="2">Multi-pass membrane protein</topology>
    </subcellularLocation>
</comment>
<accession>A0A939G9N5</accession>
<keyword evidence="4" id="KW-1185">Reference proteome</keyword>
<keyword evidence="2" id="KW-0874">Quinone</keyword>
<proteinExistence type="inferred from homology"/>
<evidence type="ECO:0000256" key="1">
    <source>
        <dbReference type="ARBA" id="ARBA00005698"/>
    </source>
</evidence>
<dbReference type="InterPro" id="IPR001457">
    <property type="entry name" value="NADH_UbQ/plastoQ_OxRdtase_su6"/>
</dbReference>
<keyword evidence="2" id="KW-0812">Transmembrane</keyword>
<feature type="transmembrane region" description="Helical" evidence="2">
    <location>
        <begin position="20"/>
        <end position="38"/>
    </location>
</feature>